<dbReference type="SUPFAM" id="SSF51735">
    <property type="entry name" value="NAD(P)-binding Rossmann-fold domains"/>
    <property type="match status" value="1"/>
</dbReference>
<accession>A0A2S4PLM0</accession>
<organism evidence="3 4">
    <name type="scientific">Erysiphe pulchra</name>
    <dbReference type="NCBI Taxonomy" id="225359"/>
    <lineage>
        <taxon>Eukaryota</taxon>
        <taxon>Fungi</taxon>
        <taxon>Dikarya</taxon>
        <taxon>Ascomycota</taxon>
        <taxon>Pezizomycotina</taxon>
        <taxon>Leotiomycetes</taxon>
        <taxon>Erysiphales</taxon>
        <taxon>Erysiphaceae</taxon>
        <taxon>Erysiphe</taxon>
    </lineage>
</organism>
<sequence>MSMPQTEVEQFRSKPLPPGRANLSDAHYYSFYQNQVVFLTGGTGGLGGCMLFKLILKLHTKKVYVLCRNIAKAHRTWASSMPNQYQKILNSGRVVLIEGDILKKNFGVDVSQIMDTTIVINAAADISFAQELDDAIKKNCLPPLELAQMASKLPHLKCFIQVSTAYCNSFLPDGLVEEKIYPLGDGDPEKELETRANADKFPWSYAYSKHLMEQLLFSRNPNLPILIVRPTIIGTAVHQPYPLYGPMGSTPLESFFKFFTISPGNRVFHATDGSDTGTNIFDEVPVDWVANLTLLHAAAGTRGIVHAGSESYIPRTLDDMLRVAKVNNADMEVRFVKDRSIEQCPLAAFYKVASRDWRFSNKSSAKFRGVEGPLSISVKGIDLFEFDCHRVSKLNNMLEKYRQPIKAKL</sequence>
<keyword evidence="1" id="KW-0443">Lipid metabolism</keyword>
<dbReference type="EC" id="1.2.1.84" evidence="1"/>
<comment type="similarity">
    <text evidence="1">Belongs to the fatty acyl-CoA reductase family.</text>
</comment>
<keyword evidence="1" id="KW-0560">Oxidoreductase</keyword>
<dbReference type="InterPro" id="IPR026055">
    <property type="entry name" value="FAR"/>
</dbReference>
<dbReference type="GO" id="GO:0080019">
    <property type="term" value="F:alcohol-forming very long-chain fatty acyl-CoA reductase activity"/>
    <property type="evidence" value="ECO:0007669"/>
    <property type="project" value="InterPro"/>
</dbReference>
<evidence type="ECO:0000313" key="3">
    <source>
        <dbReference type="EMBL" id="POS82911.1"/>
    </source>
</evidence>
<gene>
    <name evidence="3" type="ORF">EPUL_006629</name>
</gene>
<dbReference type="GO" id="GO:0005777">
    <property type="term" value="C:peroxisome"/>
    <property type="evidence" value="ECO:0007669"/>
    <property type="project" value="TreeGrafter"/>
</dbReference>
<comment type="catalytic activity">
    <reaction evidence="1">
        <text>a long-chain fatty acyl-CoA + 2 NADPH + 2 H(+) = a long-chain primary fatty alcohol + 2 NADP(+) + CoA</text>
        <dbReference type="Rhea" id="RHEA:52716"/>
        <dbReference type="ChEBI" id="CHEBI:15378"/>
        <dbReference type="ChEBI" id="CHEBI:57287"/>
        <dbReference type="ChEBI" id="CHEBI:57783"/>
        <dbReference type="ChEBI" id="CHEBI:58349"/>
        <dbReference type="ChEBI" id="CHEBI:77396"/>
        <dbReference type="ChEBI" id="CHEBI:83139"/>
        <dbReference type="EC" id="1.2.1.84"/>
    </reaction>
</comment>
<dbReference type="OrthoDB" id="429813at2759"/>
<evidence type="ECO:0000256" key="1">
    <source>
        <dbReference type="RuleBase" id="RU363097"/>
    </source>
</evidence>
<dbReference type="STRING" id="225359.A0A2S4PLM0"/>
<dbReference type="Proteomes" id="UP000237438">
    <property type="component" value="Unassembled WGS sequence"/>
</dbReference>
<dbReference type="InterPro" id="IPR013120">
    <property type="entry name" value="FAR_NAD-bd"/>
</dbReference>
<evidence type="ECO:0000259" key="2">
    <source>
        <dbReference type="Pfam" id="PF07993"/>
    </source>
</evidence>
<comment type="function">
    <text evidence="1">Catalyzes the reduction of fatty acyl-CoA to fatty alcohols.</text>
</comment>
<dbReference type="InterPro" id="IPR036291">
    <property type="entry name" value="NAD(P)-bd_dom_sf"/>
</dbReference>
<dbReference type="PANTHER" id="PTHR11011">
    <property type="entry name" value="MALE STERILITY PROTEIN 2-RELATED"/>
    <property type="match status" value="1"/>
</dbReference>
<dbReference type="Gene3D" id="3.40.50.720">
    <property type="entry name" value="NAD(P)-binding Rossmann-like Domain"/>
    <property type="match status" value="1"/>
</dbReference>
<dbReference type="AlphaFoldDB" id="A0A2S4PLM0"/>
<name>A0A2S4PLM0_9PEZI</name>
<dbReference type="GO" id="GO:0102965">
    <property type="term" value="F:alcohol-forming long-chain fatty acyl-CoA reductase activity"/>
    <property type="evidence" value="ECO:0007669"/>
    <property type="project" value="UniProtKB-EC"/>
</dbReference>
<evidence type="ECO:0000313" key="4">
    <source>
        <dbReference type="Proteomes" id="UP000237438"/>
    </source>
</evidence>
<proteinExistence type="inferred from homology"/>
<reference evidence="3 4" key="1">
    <citation type="submission" date="2017-10" db="EMBL/GenBank/DDBJ databases">
        <title>Development of genomic resources for the powdery mildew, Erysiphe pulchra.</title>
        <authorList>
            <person name="Wadl P.A."/>
            <person name="Mack B.M."/>
            <person name="Moore G."/>
            <person name="Beltz S.B."/>
        </authorList>
    </citation>
    <scope>NUCLEOTIDE SEQUENCE [LARGE SCALE GENOMIC DNA]</scope>
    <source>
        <strain evidence="3">Cflorida</strain>
    </source>
</reference>
<dbReference type="Pfam" id="PF07993">
    <property type="entry name" value="NAD_binding_4"/>
    <property type="match status" value="1"/>
</dbReference>
<dbReference type="GO" id="GO:0035336">
    <property type="term" value="P:long-chain fatty-acyl-CoA metabolic process"/>
    <property type="evidence" value="ECO:0007669"/>
    <property type="project" value="TreeGrafter"/>
</dbReference>
<keyword evidence="4" id="KW-1185">Reference proteome</keyword>
<keyword evidence="1" id="KW-0521">NADP</keyword>
<protein>
    <recommendedName>
        <fullName evidence="1">Fatty acyl-CoA reductase</fullName>
        <ecNumber evidence="1">1.2.1.84</ecNumber>
    </recommendedName>
</protein>
<dbReference type="EMBL" id="PEDP01002111">
    <property type="protein sequence ID" value="POS82911.1"/>
    <property type="molecule type" value="Genomic_DNA"/>
</dbReference>
<dbReference type="PANTHER" id="PTHR11011:SF45">
    <property type="entry name" value="FATTY ACYL-COA REDUCTASE CG8306-RELATED"/>
    <property type="match status" value="1"/>
</dbReference>
<feature type="domain" description="Thioester reductase (TE)" evidence="2">
    <location>
        <begin position="39"/>
        <end position="292"/>
    </location>
</feature>
<keyword evidence="1" id="KW-0444">Lipid biosynthesis</keyword>
<comment type="caution">
    <text evidence="3">The sequence shown here is derived from an EMBL/GenBank/DDBJ whole genome shotgun (WGS) entry which is preliminary data.</text>
</comment>